<feature type="region of interest" description="Disordered" evidence="1">
    <location>
        <begin position="1143"/>
        <end position="1166"/>
    </location>
</feature>
<dbReference type="InterPro" id="IPR036389">
    <property type="entry name" value="RNase_III_sf"/>
</dbReference>
<protein>
    <submittedName>
        <fullName evidence="2">Uncharacterized protein</fullName>
    </submittedName>
</protein>
<gene>
    <name evidence="2" type="primary">Contig12970.g13832</name>
    <name evidence="2" type="ORF">STYLEM_6704</name>
</gene>
<dbReference type="InParanoid" id="A0A078AAA4"/>
<dbReference type="GO" id="GO:0004525">
    <property type="term" value="F:ribonuclease III activity"/>
    <property type="evidence" value="ECO:0007669"/>
    <property type="project" value="InterPro"/>
</dbReference>
<evidence type="ECO:0000313" key="2">
    <source>
        <dbReference type="EMBL" id="CDW77738.1"/>
    </source>
</evidence>
<keyword evidence="3" id="KW-1185">Reference proteome</keyword>
<feature type="region of interest" description="Disordered" evidence="1">
    <location>
        <begin position="601"/>
        <end position="624"/>
    </location>
</feature>
<dbReference type="AlphaFoldDB" id="A0A078AAA4"/>
<sequence length="1166" mass="138587">MELEASIDGLQYLIELGLVDKKLKPISLKKQGQPTEPLEVMNDYIQRPLTIQNPNEVKIIVFHEVDQLNEYPSPFNNDYLGILNNEDLSQLLPEYQIFIQKSQLQKNQELLKPRYEALQNLIAQRPEKYLNLKSGLKQQTNQDYLQQHQQFITETTNKQWKMSQYKFKVPDKYQADTTQFYQILKFYHSFMYFFVNCIDLKFYEGILLNKFSFNDCIFYVTKRLQNIFLRPEFNSNQRSQQIYGKYFIDPIHPLQISQFIHENKLKNDQSSNEIKDQYAKDLQKFNSKRYLTIQQYYAELQGCFTSRATSPYNLKVLGLKYFIDLFPKFEGKFKEDKLDIKHIDIPSELLIMTPITTNQYLVMYEKLKTQLYKKSAKVTQSLVATSVRIFNHQVYEKLGDNILSTLLYIDLFDDNNQLESHVLDSKRKELVSNENFREKSIDKKNQLYKYLIFDFNNFNMIVPPELEKINYPKYIKNKTQIDFKSRGYYNQYQSYLNQNIYQTNQDYKSQQLQGMIVQQIEDLNFIIRLMIQIPDLKKSLDPRYWKLFKNVLSQRQDAFFYTDQDESPIEHPEELKEFDNIQEISIARYLEERLSFVNAVKKSEQKKRHKQRQEEEKKKKDANKKVINNYDIDQNDKMIMRIDPSDKKISDQIEAIIGMAEDLYGILMAHILTTKFDLFSSKDRHKDQNFNNDLEYIEWKQKRQVININQMKNRIPQEVVKKLYQEKKTQFDFIKNYILDLVRNDTKQPDLESEKLRQLLQQDQDYLKLGEEQLNFDIQSRIQNNFDSFLVQACVNQTYLEQIKDKKEQQQLIDNSWMEKLGESLINYHTMKRFCHFEKKIDPQILHDRKSEVNSFLFLELVGVYLQLDKVLFYDKGKYSTKDVAKFIGLAQDYLSINELHPYHKPVIKSISIIQRDQSGINISRISGLSSFLDDSQLVKESFNTDAYTEDRTANDSTLESLEQSKFNFDDTFMTQKSSQIKYQSSYETLTNESQKVFYQLNQSYNPKIFGRCFRKIIGAIFLSTQSIYATCAILEKILGPILDVIGHDFRDNHHRMRCYDFIKESSQLNQYNLSHTMVSETQQIIIKGFLRDVKNTMPEVLIFERIFQLNEPNKVKTFYKELVPRIEKLKTVNIQDPVALEKALGETRDAPNQKSASKPMNKSKK</sequence>
<reference evidence="2 3" key="1">
    <citation type="submission" date="2014-06" db="EMBL/GenBank/DDBJ databases">
        <authorList>
            <person name="Swart Estienne"/>
        </authorList>
    </citation>
    <scope>NUCLEOTIDE SEQUENCE [LARGE SCALE GENOMIC DNA]</scope>
    <source>
        <strain evidence="2 3">130c</strain>
    </source>
</reference>
<name>A0A078AAA4_STYLE</name>
<accession>A0A078AAA4</accession>
<dbReference type="EMBL" id="CCKQ01006424">
    <property type="protein sequence ID" value="CDW77738.1"/>
    <property type="molecule type" value="Genomic_DNA"/>
</dbReference>
<feature type="compositionally biased region" description="Polar residues" evidence="1">
    <location>
        <begin position="1153"/>
        <end position="1166"/>
    </location>
</feature>
<dbReference type="GO" id="GO:0006396">
    <property type="term" value="P:RNA processing"/>
    <property type="evidence" value="ECO:0007669"/>
    <property type="project" value="InterPro"/>
</dbReference>
<dbReference type="Gene3D" id="1.10.1520.10">
    <property type="entry name" value="Ribonuclease III domain"/>
    <property type="match status" value="2"/>
</dbReference>
<organism evidence="2 3">
    <name type="scientific">Stylonychia lemnae</name>
    <name type="common">Ciliate</name>
    <dbReference type="NCBI Taxonomy" id="5949"/>
    <lineage>
        <taxon>Eukaryota</taxon>
        <taxon>Sar</taxon>
        <taxon>Alveolata</taxon>
        <taxon>Ciliophora</taxon>
        <taxon>Intramacronucleata</taxon>
        <taxon>Spirotrichea</taxon>
        <taxon>Stichotrichia</taxon>
        <taxon>Sporadotrichida</taxon>
        <taxon>Oxytrichidae</taxon>
        <taxon>Stylonychinae</taxon>
        <taxon>Stylonychia</taxon>
    </lineage>
</organism>
<evidence type="ECO:0000256" key="1">
    <source>
        <dbReference type="SAM" id="MobiDB-lite"/>
    </source>
</evidence>
<dbReference type="SUPFAM" id="SSF69065">
    <property type="entry name" value="RNase III domain-like"/>
    <property type="match status" value="2"/>
</dbReference>
<proteinExistence type="predicted"/>
<evidence type="ECO:0000313" key="3">
    <source>
        <dbReference type="Proteomes" id="UP000039865"/>
    </source>
</evidence>
<dbReference type="Proteomes" id="UP000039865">
    <property type="component" value="Unassembled WGS sequence"/>
</dbReference>